<dbReference type="EMBL" id="PZOJ01000012">
    <property type="protein sequence ID" value="TMX77172.1"/>
    <property type="molecule type" value="Genomic_DNA"/>
</dbReference>
<name>A0ACD3T2M1_PHODM</name>
<evidence type="ECO:0000313" key="1">
    <source>
        <dbReference type="EMBL" id="TMX77172.1"/>
    </source>
</evidence>
<accession>A0ACD3T2M1</accession>
<proteinExistence type="predicted"/>
<evidence type="ECO:0000313" key="2">
    <source>
        <dbReference type="Proteomes" id="UP000718715"/>
    </source>
</evidence>
<dbReference type="Proteomes" id="UP000718715">
    <property type="component" value="Unassembled WGS sequence"/>
</dbReference>
<sequence length="83" mass="9721">MARLLNYTQTQKIQQVTSTLTEKESDIIKRRFGLDDKPEQTLEDVGREYGVTRERIRQIEAKTLKKLTYRLSKLSLEAVHEPS</sequence>
<protein>
    <submittedName>
        <fullName evidence="1">Uncharacterized protein</fullName>
    </submittedName>
</protein>
<keyword evidence="2" id="KW-1185">Reference proteome</keyword>
<gene>
    <name evidence="1" type="ORF">DA092_05285</name>
</gene>
<comment type="caution">
    <text evidence="1">The sequence shown here is derived from an EMBL/GenBank/DDBJ whole genome shotgun (WGS) entry which is preliminary data.</text>
</comment>
<organism evidence="1 2">
    <name type="scientific">Photobacterium damselae</name>
    <dbReference type="NCBI Taxonomy" id="38293"/>
    <lineage>
        <taxon>Bacteria</taxon>
        <taxon>Pseudomonadati</taxon>
        <taxon>Pseudomonadota</taxon>
        <taxon>Gammaproteobacteria</taxon>
        <taxon>Vibrionales</taxon>
        <taxon>Vibrionaceae</taxon>
        <taxon>Photobacterium</taxon>
    </lineage>
</organism>
<reference evidence="1" key="1">
    <citation type="submission" date="2018-03" db="EMBL/GenBank/DDBJ databases">
        <title>Genomic characterization of a polymicrobial infection associated with a disease outbreak in Pacific white shrimp (Litopenaeus vannamei).</title>
        <authorList>
            <person name="Turner J.W."/>
            <person name="Bachand P.T."/>
            <person name="Tallman J."/>
            <person name="Elledge N.C."/>
            <person name="Pinnell L.J."/>
            <person name="Laughlin R.C."/>
            <person name="Zimba P.V."/>
        </authorList>
    </citation>
    <scope>NUCLEOTIDE SEQUENCE</scope>
    <source>
        <strain evidence="1">Hep-2b-22</strain>
    </source>
</reference>